<keyword evidence="4" id="KW-0677">Repeat</keyword>
<dbReference type="GO" id="GO:0005509">
    <property type="term" value="F:calcium ion binding"/>
    <property type="evidence" value="ECO:0007669"/>
    <property type="project" value="UniProtKB-UniRule"/>
</dbReference>
<evidence type="ECO:0000313" key="12">
    <source>
        <dbReference type="EMBL" id="CAF0911736.1"/>
    </source>
</evidence>
<dbReference type="Proteomes" id="UP000663864">
    <property type="component" value="Unassembled WGS sequence"/>
</dbReference>
<feature type="domain" description="Cadherin" evidence="11">
    <location>
        <begin position="866"/>
        <end position="963"/>
    </location>
</feature>
<keyword evidence="2" id="KW-0812">Transmembrane</keyword>
<evidence type="ECO:0000256" key="1">
    <source>
        <dbReference type="ARBA" id="ARBA00004167"/>
    </source>
</evidence>
<feature type="non-terminal residue" evidence="12">
    <location>
        <position position="2182"/>
    </location>
</feature>
<keyword evidence="7" id="KW-1133">Transmembrane helix</keyword>
<feature type="domain" description="Cadherin" evidence="11">
    <location>
        <begin position="779"/>
        <end position="865"/>
    </location>
</feature>
<keyword evidence="5 9" id="KW-0106">Calcium</keyword>
<keyword evidence="8" id="KW-0472">Membrane</keyword>
<keyword evidence="6" id="KW-0130">Cell adhesion</keyword>
<protein>
    <recommendedName>
        <fullName evidence="11">Cadherin domain-containing protein</fullName>
    </recommendedName>
</protein>
<evidence type="ECO:0000256" key="2">
    <source>
        <dbReference type="ARBA" id="ARBA00022692"/>
    </source>
</evidence>
<feature type="domain" description="Cadherin" evidence="11">
    <location>
        <begin position="370"/>
        <end position="474"/>
    </location>
</feature>
<feature type="domain" description="Cadherin" evidence="11">
    <location>
        <begin position="630"/>
        <end position="761"/>
    </location>
</feature>
<evidence type="ECO:0000256" key="9">
    <source>
        <dbReference type="PROSITE-ProRule" id="PRU00043"/>
    </source>
</evidence>
<evidence type="ECO:0000256" key="3">
    <source>
        <dbReference type="ARBA" id="ARBA00022729"/>
    </source>
</evidence>
<feature type="chain" id="PRO_5033046870" description="Cadherin domain-containing protein" evidence="10">
    <location>
        <begin position="19"/>
        <end position="2182"/>
    </location>
</feature>
<dbReference type="CDD" id="cd11304">
    <property type="entry name" value="Cadherin_repeat"/>
    <property type="match status" value="8"/>
</dbReference>
<organism evidence="12 13">
    <name type="scientific">Rotaria sordida</name>
    <dbReference type="NCBI Taxonomy" id="392033"/>
    <lineage>
        <taxon>Eukaryota</taxon>
        <taxon>Metazoa</taxon>
        <taxon>Spiralia</taxon>
        <taxon>Gnathifera</taxon>
        <taxon>Rotifera</taxon>
        <taxon>Eurotatoria</taxon>
        <taxon>Bdelloidea</taxon>
        <taxon>Philodinida</taxon>
        <taxon>Philodinidae</taxon>
        <taxon>Rotaria</taxon>
    </lineage>
</organism>
<accession>A0A814AH10</accession>
<dbReference type="Gene3D" id="2.60.40.60">
    <property type="entry name" value="Cadherins"/>
    <property type="match status" value="9"/>
</dbReference>
<dbReference type="FunFam" id="2.60.40.60:FF:000033">
    <property type="entry name" value="FAT atypical cadherin 1"/>
    <property type="match status" value="1"/>
</dbReference>
<dbReference type="InterPro" id="IPR002126">
    <property type="entry name" value="Cadherin-like_dom"/>
</dbReference>
<proteinExistence type="predicted"/>
<feature type="domain" description="Cadherin" evidence="11">
    <location>
        <begin position="1068"/>
        <end position="1179"/>
    </location>
</feature>
<dbReference type="Pfam" id="PF00028">
    <property type="entry name" value="Cadherin"/>
    <property type="match status" value="1"/>
</dbReference>
<dbReference type="EMBL" id="CAJNOT010000248">
    <property type="protein sequence ID" value="CAF0911736.1"/>
    <property type="molecule type" value="Genomic_DNA"/>
</dbReference>
<feature type="domain" description="Cadherin" evidence="11">
    <location>
        <begin position="63"/>
        <end position="142"/>
    </location>
</feature>
<sequence length="2182" mass="259580">MSSLHISIIFTLLTIIIADNKTFYFTKSHYELWCQENILSNSLFLYPNRIPIGIYRTSNIKSVTYYLVDDNNNGLFQIKTKRLADFYFLIINITRPFDINREYQDVYTLRIEANIITIQENLTEQTEVRLYVADSNDNDGVFDMDIYEQNYTQTIEIDQSLIQFHASDADEIQHAQIFYELASSLNETFSLHPYTGELYIITKENLKSTYEFDIYAYDRYRKRLVDNNMKTRTHVKLNFYQLNFLNNNISYENFQTIFNQTIKYENLISIYDIEIYERKSFHLLNIHQPILTINIKNFNEKFFEIFLLKNSSLNTKNLFIYKNNIYLNKYLIEEYNLQLFICFYNNHYQCQYTKYRYIPFIDFNFYQFHFKPIKKIYLDENLPVDSFITHIQINYNQLSYEQLLIINYKLLNDDIYYQFYINSTTGILRLAERLEYRIYLLDIQANIHLFNRRYSIETTIEIHVREINKYRPIFRNNTPIDLFQLPYQFEAYDYDQNKQTNGRITYRLLNCLNNCSFYIDPNNGILNIKKNENFNRNIIYYLQIIAFDWGQPISFQSILDIRIDLSLRKIHKRSLQRTRAYSRRWRKKSTSILLPTTKTTSTTTMITEKSTYNITLPSNIDTVYLNIGFYQNLTTYYISEDMEINTIIDRLKIEYDSFPLNINNEYDNIFFYTINDTNVPFIIDQNEKYLKLINKIDREKQNKYIFEIELKLKSIYSIKLQEQYYCQKKNSFINIQYTNKYYQKMLIIIYINDINDNIPICNNFHINIQLNENEIKKNLYQIQAYDSDLGENGTISYSLLDYNQYFSVNPSTGQIDCIKSIDYEEYSSIDLYIIASDQGSQIQLQSICTTIHITINDINDNTPQFLLDNYIFNIFSDMPRYSIFGQINAIDFDKNNQLIYSINTNPYITINMYTGHLRIKNTLHRLIDQILNITVEVSDSLHQNQTLVSIYIKTFPDAQQPILLSEPAYGLTINESLSIDSIITNIYRRFQIHSSSIDFIEVIHDEIKLPFSIDQQGYLRLTQSLIGLSLSSYWLPIRLTRYRAHPPHTFIHIHISIRQENFYLPQCIDTYQSVKAYDYSIEYPFARIEAKTLNKNSFIEYTIIDNDKNDKIFFIDKQKGFVQLSSIIHNNNNNNNNNNRRLKSDYLLTINALDNQYKLSVNCYLKIHFIRRHQLIPKFLSSSIYNIDLPEIQYHSGRIRQRLFQIIALLDNHVYDRKLEVRYRFVDSNQHFIINRQTGYIAAKQPLNPYTIYEFHVQAFTVAHQDDILSDGNENDHDDENSYQGKWRIVSPRKILPIKIRILPMISLNKSLLSTIDSTINIDLLKTTEVGTTILHLGLNNRYNNTQWFIMIGHIRYTRYFHVDFQTGHLILIRPIEELIHQINLIELRINVTNDWINMNTIKVIIRIINNQIPIIEFSQTDYYSSISKNIPIGAEIARLTIENPSDDCIYSIDSVEKIKSYDLFRINTYTGSITVSNSLVNSQNHKHLLKIIYRCEHNYHIAHTHLHINILDEKNSLNQTNKLFRFSQDNYLIIFETSLIKNRNKYLINFELINNNDHRIKIKSDAKILEGDPLGLFTIDSNNQSLIFLDESLARSYIYPLTLTIIDISQNELINSTVTIFISNIGIHFPCPSYLKSSPYIFTYESLSSNILDPLTNHEYRSLIIRAFDPFTPINGEASNQAECIINNEIEYRNNLQIENLNFIFENEFLNGYINDTFGLSSYIYNSKQEPIEIKIKKNFSYIKYYLLNAINKKFFQLDEYAGLIKYNSFNKFQYKKYSLIIYAKYQTLITFIRLNILINYKNFNKKISLQSIYEFKLYTPFVNNYTIGYINTKNQNFIILNENILPIISIDQTGRLFIKNRTLLLINENFYDFLIQNEDLEIIRIQIFILAQRQYTYECILNYLNNINDKQLIGFIDILNNNNNNETESLCYEKSYYLLNYNNLFLLDRQHGLLYYKDQNQTINDDLLLLIQIDNSRCLITVEKRFLQPSYLMIRNGSSLHIEMKEQYHIEKTSGQIKLHNNTIINYNIIPSQSPIFSKNFYEFTLNLTNTTNEKLFIGQISAQPYNINRSHLIYKFINRNKYFHINPDNGIIEYIPSKSYNKTQEHIQILVHDVIYNQNTTINVTIYINRQTLTTLIYHKTISEILPPGSLIFQTNYSLKENYQYYLKDYNINFFEINS</sequence>
<reference evidence="12" key="1">
    <citation type="submission" date="2021-02" db="EMBL/GenBank/DDBJ databases">
        <authorList>
            <person name="Nowell W R."/>
        </authorList>
    </citation>
    <scope>NUCLEOTIDE SEQUENCE</scope>
</reference>
<evidence type="ECO:0000256" key="4">
    <source>
        <dbReference type="ARBA" id="ARBA00022737"/>
    </source>
</evidence>
<dbReference type="PRINTS" id="PR00205">
    <property type="entry name" value="CADHERIN"/>
</dbReference>
<name>A0A814AH10_9BILA</name>
<feature type="signal peptide" evidence="10">
    <location>
        <begin position="1"/>
        <end position="18"/>
    </location>
</feature>
<evidence type="ECO:0000256" key="7">
    <source>
        <dbReference type="ARBA" id="ARBA00022989"/>
    </source>
</evidence>
<dbReference type="InterPro" id="IPR015919">
    <property type="entry name" value="Cadherin-like_sf"/>
</dbReference>
<feature type="domain" description="Cadherin" evidence="11">
    <location>
        <begin position="477"/>
        <end position="563"/>
    </location>
</feature>
<dbReference type="PANTHER" id="PTHR24025:SF23">
    <property type="entry name" value="NEURAL-CADHERIN"/>
    <property type="match status" value="1"/>
</dbReference>
<evidence type="ECO:0000256" key="10">
    <source>
        <dbReference type="SAM" id="SignalP"/>
    </source>
</evidence>
<evidence type="ECO:0000313" key="13">
    <source>
        <dbReference type="Proteomes" id="UP000663864"/>
    </source>
</evidence>
<dbReference type="GO" id="GO:0005886">
    <property type="term" value="C:plasma membrane"/>
    <property type="evidence" value="ECO:0007669"/>
    <property type="project" value="InterPro"/>
</dbReference>
<dbReference type="SMART" id="SM00112">
    <property type="entry name" value="CA"/>
    <property type="match status" value="5"/>
</dbReference>
<comment type="caution">
    <text evidence="12">The sequence shown here is derived from an EMBL/GenBank/DDBJ whole genome shotgun (WGS) entry which is preliminary data.</text>
</comment>
<gene>
    <name evidence="12" type="ORF">ZHD862_LOCUS7928</name>
</gene>
<evidence type="ECO:0000259" key="11">
    <source>
        <dbReference type="PROSITE" id="PS50268"/>
    </source>
</evidence>
<dbReference type="GO" id="GO:0005911">
    <property type="term" value="C:cell-cell junction"/>
    <property type="evidence" value="ECO:0007669"/>
    <property type="project" value="TreeGrafter"/>
</dbReference>
<dbReference type="InterPro" id="IPR050971">
    <property type="entry name" value="Cadherin-domain_protein"/>
</dbReference>
<dbReference type="PROSITE" id="PS00232">
    <property type="entry name" value="CADHERIN_1"/>
    <property type="match status" value="1"/>
</dbReference>
<dbReference type="PANTHER" id="PTHR24025">
    <property type="entry name" value="DESMOGLEIN FAMILY MEMBER"/>
    <property type="match status" value="1"/>
</dbReference>
<evidence type="ECO:0000256" key="5">
    <source>
        <dbReference type="ARBA" id="ARBA00022837"/>
    </source>
</evidence>
<dbReference type="PROSITE" id="PS50268">
    <property type="entry name" value="CADHERIN_2"/>
    <property type="match status" value="7"/>
</dbReference>
<comment type="subcellular location">
    <subcellularLocation>
        <location evidence="1">Membrane</location>
        <topology evidence="1">Single-pass membrane protein</topology>
    </subcellularLocation>
</comment>
<evidence type="ECO:0000256" key="6">
    <source>
        <dbReference type="ARBA" id="ARBA00022889"/>
    </source>
</evidence>
<keyword evidence="3 10" id="KW-0732">Signal</keyword>
<dbReference type="SUPFAM" id="SSF49313">
    <property type="entry name" value="Cadherin-like"/>
    <property type="match status" value="7"/>
</dbReference>
<dbReference type="GO" id="GO:0007156">
    <property type="term" value="P:homophilic cell adhesion via plasma membrane adhesion molecules"/>
    <property type="evidence" value="ECO:0007669"/>
    <property type="project" value="InterPro"/>
</dbReference>
<evidence type="ECO:0000256" key="8">
    <source>
        <dbReference type="ARBA" id="ARBA00023136"/>
    </source>
</evidence>
<dbReference type="InterPro" id="IPR020894">
    <property type="entry name" value="Cadherin_CS"/>
</dbReference>